<keyword evidence="2" id="KW-1185">Reference proteome</keyword>
<reference evidence="2" key="1">
    <citation type="journal article" date="2020" name="Stud. Mycol.">
        <title>101 Dothideomycetes genomes: A test case for predicting lifestyles and emergence of pathogens.</title>
        <authorList>
            <person name="Haridas S."/>
            <person name="Albert R."/>
            <person name="Binder M."/>
            <person name="Bloem J."/>
            <person name="LaButti K."/>
            <person name="Salamov A."/>
            <person name="Andreopoulos B."/>
            <person name="Baker S."/>
            <person name="Barry K."/>
            <person name="Bills G."/>
            <person name="Bluhm B."/>
            <person name="Cannon C."/>
            <person name="Castanera R."/>
            <person name="Culley D."/>
            <person name="Daum C."/>
            <person name="Ezra D."/>
            <person name="Gonzalez J."/>
            <person name="Henrissat B."/>
            <person name="Kuo A."/>
            <person name="Liang C."/>
            <person name="Lipzen A."/>
            <person name="Lutzoni F."/>
            <person name="Magnuson J."/>
            <person name="Mondo S."/>
            <person name="Nolan M."/>
            <person name="Ohm R."/>
            <person name="Pangilinan J."/>
            <person name="Park H.-J."/>
            <person name="Ramirez L."/>
            <person name="Alfaro M."/>
            <person name="Sun H."/>
            <person name="Tritt A."/>
            <person name="Yoshinaga Y."/>
            <person name="Zwiers L.-H."/>
            <person name="Turgeon B."/>
            <person name="Goodwin S."/>
            <person name="Spatafora J."/>
            <person name="Crous P."/>
            <person name="Grigoriev I."/>
        </authorList>
    </citation>
    <scope>NUCLEOTIDE SEQUENCE [LARGE SCALE GENOMIC DNA]</scope>
    <source>
        <strain evidence="2">CBS 304.66</strain>
    </source>
</reference>
<comment type="caution">
    <text evidence="1">The sequence shown here is derived from an EMBL/GenBank/DDBJ whole genome shotgun (WGS) entry which is preliminary data.</text>
</comment>
<protein>
    <submittedName>
        <fullName evidence="1">Uncharacterized protein</fullName>
    </submittedName>
</protein>
<evidence type="ECO:0000313" key="2">
    <source>
        <dbReference type="Proteomes" id="UP000800093"/>
    </source>
</evidence>
<dbReference type="Proteomes" id="UP000800093">
    <property type="component" value="Unassembled WGS sequence"/>
</dbReference>
<name>A0A9P4K1R0_9PLEO</name>
<sequence length="153" mass="16783">MPLINRRNSNSTVGMEFQANVPQQTLGRERALTTKSTLLMRDSIFMTDTYIPAETVQIAPDSPLLGHSSAGDAGKSGNGLIAPNRKAALHMILSARIVQSSGLQTSALCSFLERVVFTNEFMRELHRAFAYMAPYRIVSRDAVSDHSRATTPD</sequence>
<dbReference type="EMBL" id="ML986680">
    <property type="protein sequence ID" value="KAF2260476.1"/>
    <property type="molecule type" value="Genomic_DNA"/>
</dbReference>
<organism evidence="1 2">
    <name type="scientific">Lojkania enalia</name>
    <dbReference type="NCBI Taxonomy" id="147567"/>
    <lineage>
        <taxon>Eukaryota</taxon>
        <taxon>Fungi</taxon>
        <taxon>Dikarya</taxon>
        <taxon>Ascomycota</taxon>
        <taxon>Pezizomycotina</taxon>
        <taxon>Dothideomycetes</taxon>
        <taxon>Pleosporomycetidae</taxon>
        <taxon>Pleosporales</taxon>
        <taxon>Pleosporales incertae sedis</taxon>
        <taxon>Lojkania</taxon>
    </lineage>
</organism>
<accession>A0A9P4K1R0</accession>
<gene>
    <name evidence="1" type="ORF">CC78DRAFT_547451</name>
</gene>
<evidence type="ECO:0000313" key="1">
    <source>
        <dbReference type="EMBL" id="KAF2260476.1"/>
    </source>
</evidence>
<proteinExistence type="predicted"/>
<dbReference type="AlphaFoldDB" id="A0A9P4K1R0"/>